<proteinExistence type="predicted"/>
<dbReference type="AlphaFoldDB" id="A0A1X2KPG3"/>
<dbReference type="InterPro" id="IPR029058">
    <property type="entry name" value="AB_hydrolase_fold"/>
</dbReference>
<dbReference type="RefSeq" id="WP_085292119.1">
    <property type="nucleotide sequence ID" value="NZ_NCXM01000029.1"/>
</dbReference>
<dbReference type="PANTHER" id="PTHR43798">
    <property type="entry name" value="MONOACYLGLYCEROL LIPASE"/>
    <property type="match status" value="1"/>
</dbReference>
<dbReference type="InterPro" id="IPR050266">
    <property type="entry name" value="AB_hydrolase_sf"/>
</dbReference>
<name>A0A1X2KPG3_9MYCO</name>
<dbReference type="Proteomes" id="UP000242320">
    <property type="component" value="Unassembled WGS sequence"/>
</dbReference>
<gene>
    <name evidence="2" type="ORF">B8W69_23315</name>
</gene>
<dbReference type="GO" id="GO:0003824">
    <property type="term" value="F:catalytic activity"/>
    <property type="evidence" value="ECO:0007669"/>
    <property type="project" value="UniProtKB-ARBA"/>
</dbReference>
<comment type="caution">
    <text evidence="2">The sequence shown here is derived from an EMBL/GenBank/DDBJ whole genome shotgun (WGS) entry which is preliminary data.</text>
</comment>
<dbReference type="Gene3D" id="3.40.50.1820">
    <property type="entry name" value="alpha/beta hydrolase"/>
    <property type="match status" value="1"/>
</dbReference>
<evidence type="ECO:0000313" key="2">
    <source>
        <dbReference type="EMBL" id="OSC23649.1"/>
    </source>
</evidence>
<dbReference type="PRINTS" id="PR00111">
    <property type="entry name" value="ABHYDROLASE"/>
</dbReference>
<dbReference type="SUPFAM" id="SSF53474">
    <property type="entry name" value="alpha/beta-Hydrolases"/>
    <property type="match status" value="1"/>
</dbReference>
<dbReference type="OrthoDB" id="63519at2"/>
<feature type="domain" description="AB hydrolase-1" evidence="1">
    <location>
        <begin position="37"/>
        <end position="247"/>
    </location>
</feature>
<dbReference type="EMBL" id="NCXM01000029">
    <property type="protein sequence ID" value="OSC23649.1"/>
    <property type="molecule type" value="Genomic_DNA"/>
</dbReference>
<sequence length="271" mass="29295">MTTTTATAIGAVQTRESAITVDGYTVRYWEAGSGRPIVFLHRGSGPLWSPTHDLLSASHRVIMIQLPGFGNSDYVPAGTTKDYAALVHRAALEIAGGSYDLVGNSFGGLVAAWMAVQFPADVRSVILVGPAIFVRPGMSIDATEEAFDRITALEKAHPERHYPQPLSSETKVKHLQVLQRLLVAEDPELLAGLATLSVPALVLFGTEDQITPPDFGRKYPALNAAIFLSFVYDAGHAVDGDRPESLAHTIGLFTEHGFDYLIERGRTLLFP</sequence>
<organism evidence="2 3">
    <name type="scientific">Mycolicibacterium vulneris</name>
    <dbReference type="NCBI Taxonomy" id="547163"/>
    <lineage>
        <taxon>Bacteria</taxon>
        <taxon>Bacillati</taxon>
        <taxon>Actinomycetota</taxon>
        <taxon>Actinomycetes</taxon>
        <taxon>Mycobacteriales</taxon>
        <taxon>Mycobacteriaceae</taxon>
        <taxon>Mycolicibacterium</taxon>
    </lineage>
</organism>
<dbReference type="Pfam" id="PF12697">
    <property type="entry name" value="Abhydrolase_6"/>
    <property type="match status" value="1"/>
</dbReference>
<dbReference type="InterPro" id="IPR000073">
    <property type="entry name" value="AB_hydrolase_1"/>
</dbReference>
<dbReference type="GO" id="GO:0016020">
    <property type="term" value="C:membrane"/>
    <property type="evidence" value="ECO:0007669"/>
    <property type="project" value="TreeGrafter"/>
</dbReference>
<dbReference type="PANTHER" id="PTHR43798:SF33">
    <property type="entry name" value="HYDROLASE, PUTATIVE (AFU_ORTHOLOGUE AFUA_2G14860)-RELATED"/>
    <property type="match status" value="1"/>
</dbReference>
<reference evidence="2 3" key="1">
    <citation type="submission" date="2017-04" db="EMBL/GenBank/DDBJ databases">
        <title>The new phylogeny of genus Mycobacterium.</title>
        <authorList>
            <person name="Tortoli E."/>
            <person name="Trovato A."/>
            <person name="Cirillo D.M."/>
        </authorList>
    </citation>
    <scope>NUCLEOTIDE SEQUENCE [LARGE SCALE GENOMIC DNA]</scope>
    <source>
        <strain evidence="2 3">DSM 45247</strain>
    </source>
</reference>
<evidence type="ECO:0000259" key="1">
    <source>
        <dbReference type="Pfam" id="PF12697"/>
    </source>
</evidence>
<accession>A0A1X2KPG3</accession>
<protein>
    <recommendedName>
        <fullName evidence="1">AB hydrolase-1 domain-containing protein</fullName>
    </recommendedName>
</protein>
<evidence type="ECO:0000313" key="3">
    <source>
        <dbReference type="Proteomes" id="UP000242320"/>
    </source>
</evidence>
<keyword evidence="3" id="KW-1185">Reference proteome</keyword>